<protein>
    <submittedName>
        <fullName evidence="1">Uncharacterized protein</fullName>
    </submittedName>
</protein>
<geneLocation type="mitochondrion" evidence="1"/>
<proteinExistence type="predicted"/>
<dbReference type="InterPro" id="IPR010778">
    <property type="entry name" value="DUF1368"/>
</dbReference>
<accession>A0A5K7TME7</accession>
<keyword evidence="1" id="KW-0496">Mitochondrion</keyword>
<organism evidence="1">
    <name type="scientific">Palmaria palmata</name>
    <name type="common">Dulse</name>
    <name type="synonym">Rhodymenia palmata</name>
    <dbReference type="NCBI Taxonomy" id="2822"/>
    <lineage>
        <taxon>Eukaryota</taxon>
        <taxon>Rhodophyta</taxon>
        <taxon>Florideophyceae</taxon>
        <taxon>Nemaliophycidae</taxon>
        <taxon>Palmariales</taxon>
        <taxon>Palmariaceae</taxon>
        <taxon>Palmaria</taxon>
    </lineage>
</organism>
<dbReference type="Pfam" id="PF07112">
    <property type="entry name" value="DUF1368"/>
    <property type="match status" value="1"/>
</dbReference>
<reference evidence="1" key="1">
    <citation type="journal article" date="2019" name="Mitochondrial DNA Part B Resour">
        <title>Complete sequence of mitochondrial DNA of red alga dulse Palmaria palmata (Linnaeus) Weber and Mohr in Japan.</title>
        <authorList>
            <person name="Kumagai Y."/>
            <person name="Tsubouchi R."/>
            <person name="Miyabe Y."/>
            <person name="Takeda T."/>
            <person name="Adachi K."/>
            <person name="Yasui H."/>
            <person name="Kishimura H."/>
        </authorList>
    </citation>
    <scope>NUCLEOTIDE SEQUENCE</scope>
</reference>
<dbReference type="AlphaFoldDB" id="A0A5K7TME7"/>
<gene>
    <name evidence="1" type="primary">orf44</name>
</gene>
<sequence>MVKNENNRVKVNVPYALNGFDYGVFMSILNQCKQQSTTADCAGTFCINIPAVAKQLRQQDGGSFRTRFIKSLEALTATSIRYKVLVSEYKLVTGTSFVMNYEIIQWKTHHSLKIKLNELFVKILFQANKNYCIYDLNTEKRLNTAQRYLYGLITNSVAIGKYPKTFEVHKVLQKMYCFVGKDSNYRRKKQYLLKNLHSLAGSGGLRIAIAERKDKFIVTRDKPVIIKGKKKPILF</sequence>
<dbReference type="EMBL" id="AP019296">
    <property type="protein sequence ID" value="BBH10690.1"/>
    <property type="molecule type" value="Genomic_DNA"/>
</dbReference>
<name>A0A5K7TME7_PALPL</name>
<evidence type="ECO:0000313" key="1">
    <source>
        <dbReference type="EMBL" id="BBH10690.1"/>
    </source>
</evidence>